<sequence length="369" mass="41071">MTPVLSRRALGRATLARQFLLARAEATVPEVVAHLVGLQAQTPHTWYTGLWSRIAGFTPDRAADLLVDRRLVRIAVMRSTIHLVTAEDALALRPAVQPALDRDLFRNYTHGRDMRGLDVDAVVAAGRVLLAEKPRTNKELGTLLHEQWPDRAPASLAYAIRCLVPLVQVPPRGVWGRSGTIAHTSVETWLGASVADKPSLDDLVLRYLAAFGPATVKDVQTWSGLTRLREVVEGLPLLRLRDEDGQQLFDLPEAPRPDPDEPAPPRFLYDFDNVLLSHADRRRVVTEDVRAQNYDPHGPVPQFFLVDGVTAGDWKLHRADDVATLELRPFRRLPAPDELEREAGRLLAFLAPDASRHEVRTTSPAVPRP</sequence>
<protein>
    <submittedName>
        <fullName evidence="1">Winged helix DNA-binding protein</fullName>
    </submittedName>
</protein>
<dbReference type="Pfam" id="PF06224">
    <property type="entry name" value="AlkZ-like"/>
    <property type="match status" value="1"/>
</dbReference>
<gene>
    <name evidence="1" type="ORF">B0I31_103401</name>
</gene>
<reference evidence="1 2" key="1">
    <citation type="submission" date="2018-03" db="EMBL/GenBank/DDBJ databases">
        <title>Genomic Encyclopedia of Type Strains, Phase III (KMG-III): the genomes of soil and plant-associated and newly described type strains.</title>
        <authorList>
            <person name="Whitman W."/>
        </authorList>
    </citation>
    <scope>NUCLEOTIDE SEQUENCE [LARGE SCALE GENOMIC DNA]</scope>
    <source>
        <strain evidence="1 2">CGMCC 4.7097</strain>
    </source>
</reference>
<dbReference type="Proteomes" id="UP000241118">
    <property type="component" value="Unassembled WGS sequence"/>
</dbReference>
<dbReference type="PANTHER" id="PTHR38479:SF2">
    <property type="entry name" value="WINGED HELIX DNA-BINDING DOMAIN-CONTAINING PROTEIN"/>
    <property type="match status" value="1"/>
</dbReference>
<dbReference type="PANTHER" id="PTHR38479">
    <property type="entry name" value="LMO0824 PROTEIN"/>
    <property type="match status" value="1"/>
</dbReference>
<keyword evidence="1" id="KW-0238">DNA-binding</keyword>
<accession>A0A2P8IDU4</accession>
<organism evidence="1 2">
    <name type="scientific">Saccharothrix carnea</name>
    <dbReference type="NCBI Taxonomy" id="1280637"/>
    <lineage>
        <taxon>Bacteria</taxon>
        <taxon>Bacillati</taxon>
        <taxon>Actinomycetota</taxon>
        <taxon>Actinomycetes</taxon>
        <taxon>Pseudonocardiales</taxon>
        <taxon>Pseudonocardiaceae</taxon>
        <taxon>Saccharothrix</taxon>
    </lineage>
</organism>
<dbReference type="OrthoDB" id="9148135at2"/>
<proteinExistence type="predicted"/>
<dbReference type="EMBL" id="PYAX01000003">
    <property type="protein sequence ID" value="PSL56648.1"/>
    <property type="molecule type" value="Genomic_DNA"/>
</dbReference>
<dbReference type="GO" id="GO:0003677">
    <property type="term" value="F:DNA binding"/>
    <property type="evidence" value="ECO:0007669"/>
    <property type="project" value="UniProtKB-KW"/>
</dbReference>
<comment type="caution">
    <text evidence="1">The sequence shown here is derived from an EMBL/GenBank/DDBJ whole genome shotgun (WGS) entry which is preliminary data.</text>
</comment>
<dbReference type="RefSeq" id="WP_106615077.1">
    <property type="nucleotide sequence ID" value="NZ_PYAX01000003.1"/>
</dbReference>
<name>A0A2P8IDU4_SACCR</name>
<evidence type="ECO:0000313" key="1">
    <source>
        <dbReference type="EMBL" id="PSL56648.1"/>
    </source>
</evidence>
<dbReference type="AlphaFoldDB" id="A0A2P8IDU4"/>
<evidence type="ECO:0000313" key="2">
    <source>
        <dbReference type="Proteomes" id="UP000241118"/>
    </source>
</evidence>
<dbReference type="InterPro" id="IPR009351">
    <property type="entry name" value="AlkZ-like"/>
</dbReference>
<keyword evidence="2" id="KW-1185">Reference proteome</keyword>